<feature type="compositionally biased region" description="Polar residues" evidence="1">
    <location>
        <begin position="79"/>
        <end position="89"/>
    </location>
</feature>
<feature type="compositionally biased region" description="Gly residues" evidence="1">
    <location>
        <begin position="582"/>
        <end position="601"/>
    </location>
</feature>
<gene>
    <name evidence="2" type="ORF">SLS62_003402</name>
</gene>
<sequence>MPLPYEYDDSGWKSHSHQTLSRSPSSGSCVPSSRRVVEPTEENQRIYNQTKAEQTRHQVASHTNDDLLIPPNAGPAMTRSESCASSNRSGSEDPPTPAPLEPTATNNGHTRRLRGRRNRPLDADTRFHTALKRKLKLTCDKHRQKKTTCDCYDFSKLEEAYRRGQMTTERRQHRLSHSSSSNSRPTPYLAPREPPPAVVTTTTPFEQQPEHSFFATGGGILLTDPSLSSSSSPSAHNSTTATTDEYDHLADPLPAVPRNNVERLVNRFDTASVYLHPQMVAESAIGNPYLPGSSPALLSSSPLSPQRQYEPLPPRRSQPQPQFSFHQFWQPQQQQQQHDNRQPHQNRSNTYRHRSYSQQLSPYSYQRTTETTMQPHPYQQRHQHQHQHHQQKPQPQTQQQQKQGDIQVIPIGSQMLGPGLATIWKCQYGPSTTTATHDTTAGPGENEAGCMWTGPFHELHRHFEAAHHAVREAEPEPRMSLCLACKSMWPGWNVPGGCLAEGCSPYSNNNNTTTTRGSGDSGGGGGGAILQKWYYGCYSIHDCEPGSVGTDAGADDGDDDGDGDGDLESLASGYSEGAFSWSGGGGGDGGWTAGGGGGGGARSWWGSFSSGGGGGRGG</sequence>
<dbReference type="EMBL" id="JAKJXP020000019">
    <property type="protein sequence ID" value="KAK7754619.1"/>
    <property type="molecule type" value="Genomic_DNA"/>
</dbReference>
<feature type="compositionally biased region" description="Low complexity" evidence="1">
    <location>
        <begin position="21"/>
        <end position="34"/>
    </location>
</feature>
<dbReference type="Proteomes" id="UP001320420">
    <property type="component" value="Unassembled WGS sequence"/>
</dbReference>
<feature type="compositionally biased region" description="Low complexity" evidence="1">
    <location>
        <begin position="356"/>
        <end position="366"/>
    </location>
</feature>
<feature type="compositionally biased region" description="Low complexity" evidence="1">
    <location>
        <begin position="224"/>
        <end position="243"/>
    </location>
</feature>
<feature type="compositionally biased region" description="Polar residues" evidence="1">
    <location>
        <begin position="45"/>
        <end position="62"/>
    </location>
</feature>
<feature type="compositionally biased region" description="Basic and acidic residues" evidence="1">
    <location>
        <begin position="35"/>
        <end position="44"/>
    </location>
</feature>
<organism evidence="2 3">
    <name type="scientific">Diatrype stigma</name>
    <dbReference type="NCBI Taxonomy" id="117547"/>
    <lineage>
        <taxon>Eukaryota</taxon>
        <taxon>Fungi</taxon>
        <taxon>Dikarya</taxon>
        <taxon>Ascomycota</taxon>
        <taxon>Pezizomycotina</taxon>
        <taxon>Sordariomycetes</taxon>
        <taxon>Xylariomycetidae</taxon>
        <taxon>Xylariales</taxon>
        <taxon>Diatrypaceae</taxon>
        <taxon>Diatrype</taxon>
    </lineage>
</organism>
<comment type="caution">
    <text evidence="2">The sequence shown here is derived from an EMBL/GenBank/DDBJ whole genome shotgun (WGS) entry which is preliminary data.</text>
</comment>
<feature type="compositionally biased region" description="Gly residues" evidence="1">
    <location>
        <begin position="609"/>
        <end position="618"/>
    </location>
</feature>
<protein>
    <submittedName>
        <fullName evidence="2">Uncharacterized protein</fullName>
    </submittedName>
</protein>
<feature type="compositionally biased region" description="Low complexity" evidence="1">
    <location>
        <begin position="296"/>
        <end position="305"/>
    </location>
</feature>
<feature type="compositionally biased region" description="Basic residues" evidence="1">
    <location>
        <begin position="109"/>
        <end position="118"/>
    </location>
</feature>
<keyword evidence="3" id="KW-1185">Reference proteome</keyword>
<feature type="compositionally biased region" description="Basic residues" evidence="1">
    <location>
        <begin position="379"/>
        <end position="391"/>
    </location>
</feature>
<evidence type="ECO:0000313" key="3">
    <source>
        <dbReference type="Proteomes" id="UP001320420"/>
    </source>
</evidence>
<feature type="compositionally biased region" description="Low complexity" evidence="1">
    <location>
        <begin position="392"/>
        <end position="403"/>
    </location>
</feature>
<feature type="compositionally biased region" description="Low complexity" evidence="1">
    <location>
        <begin position="317"/>
        <end position="337"/>
    </location>
</feature>
<proteinExistence type="predicted"/>
<evidence type="ECO:0000256" key="1">
    <source>
        <dbReference type="SAM" id="MobiDB-lite"/>
    </source>
</evidence>
<feature type="region of interest" description="Disordered" evidence="1">
    <location>
        <begin position="296"/>
        <end position="404"/>
    </location>
</feature>
<reference evidence="2 3" key="1">
    <citation type="submission" date="2024-02" db="EMBL/GenBank/DDBJ databases">
        <title>De novo assembly and annotation of 12 fungi associated with fruit tree decline syndrome in Ontario, Canada.</title>
        <authorList>
            <person name="Sulman M."/>
            <person name="Ellouze W."/>
            <person name="Ilyukhin E."/>
        </authorList>
    </citation>
    <scope>NUCLEOTIDE SEQUENCE [LARGE SCALE GENOMIC DNA]</scope>
    <source>
        <strain evidence="2 3">M11/M66-122</strain>
    </source>
</reference>
<feature type="region of interest" description="Disordered" evidence="1">
    <location>
        <begin position="224"/>
        <end position="244"/>
    </location>
</feature>
<feature type="region of interest" description="Disordered" evidence="1">
    <location>
        <begin position="1"/>
        <end position="127"/>
    </location>
</feature>
<dbReference type="AlphaFoldDB" id="A0AAN9V504"/>
<name>A0AAN9V504_9PEZI</name>
<feature type="region of interest" description="Disordered" evidence="1">
    <location>
        <begin position="164"/>
        <end position="198"/>
    </location>
</feature>
<evidence type="ECO:0000313" key="2">
    <source>
        <dbReference type="EMBL" id="KAK7754619.1"/>
    </source>
</evidence>
<accession>A0AAN9V504</accession>
<feature type="compositionally biased region" description="Acidic residues" evidence="1">
    <location>
        <begin position="553"/>
        <end position="567"/>
    </location>
</feature>
<feature type="region of interest" description="Disordered" evidence="1">
    <location>
        <begin position="549"/>
        <end position="618"/>
    </location>
</feature>